<feature type="domain" description="PII-uridylyltransferase/Glutamine-synthetase adenylyltransferase" evidence="9">
    <location>
        <begin position="773"/>
        <end position="849"/>
    </location>
</feature>
<dbReference type="GO" id="GO:0005829">
    <property type="term" value="C:cytosol"/>
    <property type="evidence" value="ECO:0007669"/>
    <property type="project" value="TreeGrafter"/>
</dbReference>
<evidence type="ECO:0000313" key="10">
    <source>
        <dbReference type="EMBL" id="KAA9131517.1"/>
    </source>
</evidence>
<keyword evidence="6 7" id="KW-0511">Multifunctional enzyme</keyword>
<dbReference type="EMBL" id="VYXP01000005">
    <property type="protein sequence ID" value="KAA9131517.1"/>
    <property type="molecule type" value="Genomic_DNA"/>
</dbReference>
<dbReference type="Pfam" id="PF08335">
    <property type="entry name" value="GlnD_UR_UTase"/>
    <property type="match status" value="2"/>
</dbReference>
<evidence type="ECO:0000256" key="7">
    <source>
        <dbReference type="HAMAP-Rule" id="MF_00802"/>
    </source>
</evidence>
<dbReference type="RefSeq" id="WP_150864167.1">
    <property type="nucleotide sequence ID" value="NZ_VYXP01000005.1"/>
</dbReference>
<reference evidence="10 11" key="1">
    <citation type="submission" date="2019-09" db="EMBL/GenBank/DDBJ databases">
        <title>Wenzhouxiangella sp. Genome sequencing and assembly.</title>
        <authorList>
            <person name="Zhang R."/>
        </authorList>
    </citation>
    <scope>NUCLEOTIDE SEQUENCE [LARGE SCALE GENOMIC DNA]</scope>
    <source>
        <strain evidence="10 11">W260</strain>
    </source>
</reference>
<comment type="similarity">
    <text evidence="7">Belongs to the GlnE family.</text>
</comment>
<evidence type="ECO:0000256" key="4">
    <source>
        <dbReference type="ARBA" id="ARBA00022840"/>
    </source>
</evidence>
<dbReference type="GO" id="GO:0008882">
    <property type="term" value="F:[glutamate-ammonia-ligase] adenylyltransferase activity"/>
    <property type="evidence" value="ECO:0007669"/>
    <property type="project" value="UniProtKB-UniRule"/>
</dbReference>
<dbReference type="GO" id="GO:0005524">
    <property type="term" value="F:ATP binding"/>
    <property type="evidence" value="ECO:0007669"/>
    <property type="project" value="UniProtKB-UniRule"/>
</dbReference>
<keyword evidence="1 7" id="KW-0808">Transferase</keyword>
<accession>A0A5N0TBR1</accession>
<protein>
    <recommendedName>
        <fullName evidence="7">Bifunctional glutamine synthetase adenylyltransferase/adenylyl-removing enzyme</fullName>
    </recommendedName>
    <alternativeName>
        <fullName evidence="7">ATP:glutamine synthetase adenylyltransferase</fullName>
    </alternativeName>
    <alternativeName>
        <fullName evidence="7">ATase</fullName>
    </alternativeName>
    <domain>
        <recommendedName>
            <fullName evidence="7">Glutamine synthetase adenylyl-L-tyrosine phosphorylase</fullName>
            <ecNumber evidence="7">2.7.7.89</ecNumber>
        </recommendedName>
        <alternativeName>
            <fullName evidence="7">Adenylyl removase</fullName>
            <shortName evidence="7">AR</shortName>
            <shortName evidence="7">AT-N</shortName>
        </alternativeName>
    </domain>
    <domain>
        <recommendedName>
            <fullName evidence="7">Glutamine synthetase adenylyl transferase</fullName>
            <ecNumber evidence="7">2.7.7.42</ecNumber>
        </recommendedName>
        <alternativeName>
            <fullName evidence="7">Adenylyl transferase</fullName>
            <shortName evidence="7">AT</shortName>
            <shortName evidence="7">AT-C</shortName>
        </alternativeName>
    </domain>
</protein>
<feature type="region of interest" description="Adenylyl transferase" evidence="7">
    <location>
        <begin position="408"/>
        <end position="883"/>
    </location>
</feature>
<dbReference type="PANTHER" id="PTHR30621:SF0">
    <property type="entry name" value="BIFUNCTIONAL GLUTAMINE SYNTHETASE ADENYLYLTRANSFERASE_ADENYLYL-REMOVING ENZYME"/>
    <property type="match status" value="1"/>
</dbReference>
<dbReference type="Gene3D" id="3.30.460.10">
    <property type="entry name" value="Beta Polymerase, domain 2"/>
    <property type="match status" value="2"/>
</dbReference>
<dbReference type="SUPFAM" id="SSF81593">
    <property type="entry name" value="Nucleotidyltransferase substrate binding subunit/domain"/>
    <property type="match status" value="2"/>
</dbReference>
<dbReference type="GO" id="GO:0000287">
    <property type="term" value="F:magnesium ion binding"/>
    <property type="evidence" value="ECO:0007669"/>
    <property type="project" value="UniProtKB-UniRule"/>
</dbReference>
<evidence type="ECO:0000259" key="8">
    <source>
        <dbReference type="Pfam" id="PF03710"/>
    </source>
</evidence>
<proteinExistence type="inferred from homology"/>
<dbReference type="InterPro" id="IPR043519">
    <property type="entry name" value="NT_sf"/>
</dbReference>
<dbReference type="Gene3D" id="1.20.120.330">
    <property type="entry name" value="Nucleotidyltransferases domain 2"/>
    <property type="match status" value="2"/>
</dbReference>
<comment type="catalytic activity">
    <reaction evidence="7">
        <text>[glutamine synthetase]-O(4)-(5'-adenylyl)-L-tyrosine + phosphate = [glutamine synthetase]-L-tyrosine + ADP</text>
        <dbReference type="Rhea" id="RHEA:43716"/>
        <dbReference type="Rhea" id="RHEA-COMP:10660"/>
        <dbReference type="Rhea" id="RHEA-COMP:10661"/>
        <dbReference type="ChEBI" id="CHEBI:43474"/>
        <dbReference type="ChEBI" id="CHEBI:46858"/>
        <dbReference type="ChEBI" id="CHEBI:83624"/>
        <dbReference type="ChEBI" id="CHEBI:456216"/>
        <dbReference type="EC" id="2.7.7.89"/>
    </reaction>
</comment>
<evidence type="ECO:0000256" key="6">
    <source>
        <dbReference type="ARBA" id="ARBA00023268"/>
    </source>
</evidence>
<feature type="region of interest" description="Adenylyl removase" evidence="7">
    <location>
        <begin position="1"/>
        <end position="408"/>
    </location>
</feature>
<evidence type="ECO:0000256" key="5">
    <source>
        <dbReference type="ARBA" id="ARBA00022842"/>
    </source>
</evidence>
<dbReference type="InterPro" id="IPR005190">
    <property type="entry name" value="GlnE_rpt_dom"/>
</dbReference>
<keyword evidence="10" id="KW-0436">Ligase</keyword>
<feature type="domain" description="PII-uridylyltransferase/Glutamine-synthetase adenylyltransferase" evidence="9">
    <location>
        <begin position="267"/>
        <end position="399"/>
    </location>
</feature>
<comment type="cofactor">
    <cofactor evidence="7">
        <name>Mg(2+)</name>
        <dbReference type="ChEBI" id="CHEBI:18420"/>
    </cofactor>
</comment>
<feature type="domain" description="Glutamate-ammonia ligase adenylyltransferase repeated" evidence="8">
    <location>
        <begin position="12"/>
        <end position="243"/>
    </location>
</feature>
<comment type="catalytic activity">
    <reaction evidence="7">
        <text>[glutamine synthetase]-L-tyrosine + ATP = [glutamine synthetase]-O(4)-(5'-adenylyl)-L-tyrosine + diphosphate</text>
        <dbReference type="Rhea" id="RHEA:18589"/>
        <dbReference type="Rhea" id="RHEA-COMP:10660"/>
        <dbReference type="Rhea" id="RHEA-COMP:10661"/>
        <dbReference type="ChEBI" id="CHEBI:30616"/>
        <dbReference type="ChEBI" id="CHEBI:33019"/>
        <dbReference type="ChEBI" id="CHEBI:46858"/>
        <dbReference type="ChEBI" id="CHEBI:83624"/>
        <dbReference type="EC" id="2.7.7.42"/>
    </reaction>
</comment>
<keyword evidence="4 7" id="KW-0067">ATP-binding</keyword>
<gene>
    <name evidence="7 10" type="primary">glnE</name>
    <name evidence="10" type="ORF">F3N42_09375</name>
</gene>
<dbReference type="SUPFAM" id="SSF81301">
    <property type="entry name" value="Nucleotidyltransferase"/>
    <property type="match status" value="2"/>
</dbReference>
<dbReference type="GO" id="GO:0000820">
    <property type="term" value="P:regulation of glutamine family amino acid metabolic process"/>
    <property type="evidence" value="ECO:0007669"/>
    <property type="project" value="UniProtKB-UniRule"/>
</dbReference>
<dbReference type="NCBIfam" id="NF008292">
    <property type="entry name" value="PRK11072.1"/>
    <property type="match status" value="1"/>
</dbReference>
<dbReference type="GO" id="GO:0016874">
    <property type="term" value="F:ligase activity"/>
    <property type="evidence" value="ECO:0007669"/>
    <property type="project" value="UniProtKB-KW"/>
</dbReference>
<keyword evidence="11" id="KW-1185">Reference proteome</keyword>
<sequence>MDEQRTKLARRCSPFLDRLVTHNPGWLETLEQQGRLREDLPPNRQTLEETVAAQGLDAGLRQFRNREMLRITWREITATATLDQTMKDLSELADLCLDVAIAHHHEALENRFGKPVSADGKNLRLVTLGLGKLGGGELNLSSDIDLIFAYEQAGECDGKRGLSAESFFTRLVRAVIRSLSEMTEDGFCFRVDTRLRPFGESGPLVCSFGAMEQYYQREGRDWERYALIKARPVAGDLAAGNELLHTLRPFVYRRYVDYGSVEALRDMLGMIRADAARAGRENDVKRGPGGIREVEFLVQCVQLLRGGREPSLQTRSLLAALDAIDELGAMPKSRTDALRRDYRFLRRVENAIQALHDQQTHTLPEGEDLERVALASGFDDSAGLLDALAQTRAHVSGALEDSFPRNPAEKAGDVVTGWSEALDALADTWPEAVAGFRDRLARQAHSHRAGARLDQFMPLLVERLQSVAPDDRVINDVFQLVLAISRRSAYLALLVQNPGALDRMLSLFSNSPQMAQSVTRHPALLDELIDPALGSLLPGTKDLEAGLARVLEGAEDTESAVNALNYLRQAQTLRVAVAEIQGELDAEATQRRLSELAEVLVSGTLDVARRYMRERHGEPPPPGLAVIAYGSLGGHAMSYGSDLDLVFLYGEGGGQTDGERPLAAETWYTRLTRRMLALTTTLSPAGRLYDVDTRLRPNGRAGLLVSSGNAFRRYQLDSAWTWELQALVRARAVAGDTQVAQLFEDVRRQALARPRDPDQTHREVADMRVRMRAEINAEDTAKHAPGGLVDIDFVVQLGTLLMAHEHPQILDHHGSDDLLAALGETGWLDPVDASTLRRARDRLNAARHARALGRRGDVAVLPDTSATAEICERILAGDSATTS</sequence>
<evidence type="ECO:0000256" key="2">
    <source>
        <dbReference type="ARBA" id="ARBA00022695"/>
    </source>
</evidence>
<keyword evidence="3 7" id="KW-0547">Nucleotide-binding</keyword>
<dbReference type="Proteomes" id="UP000325372">
    <property type="component" value="Unassembled WGS sequence"/>
</dbReference>
<evidence type="ECO:0000256" key="3">
    <source>
        <dbReference type="ARBA" id="ARBA00022741"/>
    </source>
</evidence>
<dbReference type="AlphaFoldDB" id="A0A5N0TBR1"/>
<dbReference type="InterPro" id="IPR013546">
    <property type="entry name" value="PII_UdlTrfase/GS_AdlTrfase"/>
</dbReference>
<dbReference type="HAMAP" id="MF_00802">
    <property type="entry name" value="GlnE"/>
    <property type="match status" value="1"/>
</dbReference>
<dbReference type="PANTHER" id="PTHR30621">
    <property type="entry name" value="GLUTAMINE SYNTHETASE ADENYLYLTRANSFERASE"/>
    <property type="match status" value="1"/>
</dbReference>
<dbReference type="FunFam" id="1.20.120.330:FF:000005">
    <property type="entry name" value="Bifunctional glutamine synthetase adenylyltransferase/adenylyl-removing enzyme"/>
    <property type="match status" value="1"/>
</dbReference>
<dbReference type="Pfam" id="PF03710">
    <property type="entry name" value="GlnE"/>
    <property type="match status" value="2"/>
</dbReference>
<evidence type="ECO:0000256" key="1">
    <source>
        <dbReference type="ARBA" id="ARBA00022679"/>
    </source>
</evidence>
<dbReference type="GO" id="GO:0047388">
    <property type="term" value="F:[glutamine synthetase]-adenylyl-L-tyrosine phosphorylase activity"/>
    <property type="evidence" value="ECO:0007669"/>
    <property type="project" value="UniProtKB-EC"/>
</dbReference>
<comment type="function">
    <text evidence="7">Involved in the regulation of glutamine synthetase GlnA, a key enzyme in the process to assimilate ammonia. When cellular nitrogen levels are high, the C-terminal adenylyl transferase (AT) inactivates GlnA by covalent transfer of an adenylyl group from ATP to specific tyrosine residue of GlnA, thus reducing its activity. Conversely, when nitrogen levels are low, the N-terminal adenylyl removase (AR) activates GlnA by removing the adenylyl group by phosphorolysis, increasing its activity. The regulatory region of GlnE binds the signal transduction protein PII (GlnB) which indicates the nitrogen status of the cell.</text>
</comment>
<dbReference type="Gene3D" id="1.20.120.1510">
    <property type="match status" value="1"/>
</dbReference>
<evidence type="ECO:0000259" key="9">
    <source>
        <dbReference type="Pfam" id="PF08335"/>
    </source>
</evidence>
<evidence type="ECO:0000313" key="11">
    <source>
        <dbReference type="Proteomes" id="UP000325372"/>
    </source>
</evidence>
<dbReference type="CDD" id="cd05401">
    <property type="entry name" value="NT_GlnE_GlnD_like"/>
    <property type="match status" value="2"/>
</dbReference>
<comment type="caution">
    <text evidence="10">The sequence shown here is derived from an EMBL/GenBank/DDBJ whole genome shotgun (WGS) entry which is preliminary data.</text>
</comment>
<keyword evidence="2 7" id="KW-0548">Nucleotidyltransferase</keyword>
<keyword evidence="5 7" id="KW-0460">Magnesium</keyword>
<dbReference type="EC" id="2.7.7.89" evidence="7"/>
<dbReference type="InterPro" id="IPR023057">
    <property type="entry name" value="GlnE"/>
</dbReference>
<dbReference type="EC" id="2.7.7.42" evidence="7"/>
<name>A0A5N0TBR1_9GAMM</name>
<organism evidence="10 11">
    <name type="scientific">Marinihelvus fidelis</name>
    <dbReference type="NCBI Taxonomy" id="2613842"/>
    <lineage>
        <taxon>Bacteria</taxon>
        <taxon>Pseudomonadati</taxon>
        <taxon>Pseudomonadota</taxon>
        <taxon>Gammaproteobacteria</taxon>
        <taxon>Chromatiales</taxon>
        <taxon>Wenzhouxiangellaceae</taxon>
        <taxon>Marinihelvus</taxon>
    </lineage>
</organism>
<feature type="domain" description="Glutamate-ammonia ligase adenylyltransferase repeated" evidence="8">
    <location>
        <begin position="503"/>
        <end position="744"/>
    </location>
</feature>